<dbReference type="InterPro" id="IPR009045">
    <property type="entry name" value="Zn_M74/Hedgehog-like"/>
</dbReference>
<feature type="domain" description="D-alanyl-D-alanine carboxypeptidase-like core" evidence="1">
    <location>
        <begin position="99"/>
        <end position="219"/>
    </location>
</feature>
<dbReference type="Proteomes" id="UP000182204">
    <property type="component" value="Chromosome"/>
</dbReference>
<keyword evidence="2" id="KW-0121">Carboxypeptidase</keyword>
<evidence type="ECO:0000313" key="2">
    <source>
        <dbReference type="EMBL" id="APH17237.1"/>
    </source>
</evidence>
<evidence type="ECO:0000313" key="3">
    <source>
        <dbReference type="Proteomes" id="UP000182204"/>
    </source>
</evidence>
<dbReference type="STRING" id="413999.CBO0609"/>
<dbReference type="InterPro" id="IPR003709">
    <property type="entry name" value="VanY-like_core_dom"/>
</dbReference>
<dbReference type="Gene3D" id="3.30.1380.10">
    <property type="match status" value="1"/>
</dbReference>
<dbReference type="GO" id="GO:0006508">
    <property type="term" value="P:proteolysis"/>
    <property type="evidence" value="ECO:0007669"/>
    <property type="project" value="InterPro"/>
</dbReference>
<evidence type="ECO:0000259" key="1">
    <source>
        <dbReference type="Pfam" id="PF02557"/>
    </source>
</evidence>
<organism evidence="2 3">
    <name type="scientific">Clostridium sporogenes</name>
    <dbReference type="NCBI Taxonomy" id="1509"/>
    <lineage>
        <taxon>Bacteria</taxon>
        <taxon>Bacillati</taxon>
        <taxon>Bacillota</taxon>
        <taxon>Clostridia</taxon>
        <taxon>Eubacteriales</taxon>
        <taxon>Clostridiaceae</taxon>
        <taxon>Clostridium</taxon>
    </lineage>
</organism>
<keyword evidence="2" id="KW-0378">Hydrolase</keyword>
<keyword evidence="2" id="KW-0645">Protease</keyword>
<dbReference type="AlphaFoldDB" id="A0A1L3NM71"/>
<dbReference type="EMBL" id="CP013243">
    <property type="protein sequence ID" value="APH17237.1"/>
    <property type="molecule type" value="Genomic_DNA"/>
</dbReference>
<dbReference type="RefSeq" id="WP_072585252.1">
    <property type="nucleotide sequence ID" value="NZ_CP013243.1"/>
</dbReference>
<dbReference type="PANTHER" id="PTHR34385:SF1">
    <property type="entry name" value="PEPTIDOGLYCAN L-ALANYL-D-GLUTAMATE ENDOPEPTIDASE CWLK"/>
    <property type="match status" value="1"/>
</dbReference>
<sequence>MKKGFKKSLLFIIIIIICGFCYMLKNTVLKLENSSVIGINASLADKDKLVKENGVNVRAERLLVNRENGLNKDYIPEGLSIPNIPFSDRSEDEEKHVAGIIVKPLEELINTAKEEGIILLGNSGYRSYRSQKNIYKNRARSQGKELADAYVAKPGFSEHQTGLCIDITNKDRYFVQGTKEADWLAKNCYRFGFIIRYPKKKKSITNIEYEPWHIRYVGKEAAKYIYDNKITLEEYLGK</sequence>
<dbReference type="GO" id="GO:0004180">
    <property type="term" value="F:carboxypeptidase activity"/>
    <property type="evidence" value="ECO:0007669"/>
    <property type="project" value="UniProtKB-KW"/>
</dbReference>
<gene>
    <name evidence="2" type="ORF">NPD5_1463</name>
</gene>
<dbReference type="PANTHER" id="PTHR34385">
    <property type="entry name" value="D-ALANYL-D-ALANINE CARBOXYPEPTIDASE"/>
    <property type="match status" value="1"/>
</dbReference>
<dbReference type="Pfam" id="PF02557">
    <property type="entry name" value="VanY"/>
    <property type="match status" value="1"/>
</dbReference>
<proteinExistence type="predicted"/>
<protein>
    <submittedName>
        <fullName evidence="2">D-alanyl-D-alanine carboxypeptidase family protein</fullName>
    </submittedName>
</protein>
<dbReference type="eggNOG" id="COG1876">
    <property type="taxonomic scope" value="Bacteria"/>
</dbReference>
<accession>A0A1L3NM71</accession>
<dbReference type="InterPro" id="IPR058193">
    <property type="entry name" value="VanY/YodJ_core_dom"/>
</dbReference>
<dbReference type="CDD" id="cd14852">
    <property type="entry name" value="LD-carboxypeptidase"/>
    <property type="match status" value="1"/>
</dbReference>
<dbReference type="SUPFAM" id="SSF55166">
    <property type="entry name" value="Hedgehog/DD-peptidase"/>
    <property type="match status" value="1"/>
</dbReference>
<name>A0A1L3NM71_CLOSG</name>
<reference evidence="2 3" key="1">
    <citation type="submission" date="2015-11" db="EMBL/GenBank/DDBJ databases">
        <authorList>
            <person name="Hill K.K."/>
            <person name="Shirey T.B."/>
            <person name="Raphael B."/>
            <person name="Daligault H.E."/>
            <person name="Davenport K.W."/>
            <person name="Bruce D.C."/>
            <person name="Foley B.T."/>
            <person name="Johnson S.L."/>
        </authorList>
    </citation>
    <scope>NUCLEOTIDE SEQUENCE [LARGE SCALE GENOMIC DNA]</scope>
    <source>
        <strain evidence="2 3">CDC_1632</strain>
    </source>
</reference>
<dbReference type="InterPro" id="IPR052179">
    <property type="entry name" value="DD-CPase-like"/>
</dbReference>